<reference evidence="4 5" key="1">
    <citation type="submission" date="2021-08" db="EMBL/GenBank/DDBJ databases">
        <title>Comparative Genomics Analysis of the Genus Qipengyuania Reveals Extensive Genetic Diversity and Metabolic Versatility, Including the Description of Fifteen Novel Species.</title>
        <authorList>
            <person name="Liu Y."/>
        </authorList>
    </citation>
    <scope>NUCLEOTIDE SEQUENCE [LARGE SCALE GENOMIC DNA]</scope>
    <source>
        <strain evidence="4 5">1NDH1</strain>
    </source>
</reference>
<evidence type="ECO:0000313" key="5">
    <source>
        <dbReference type="Proteomes" id="UP000824321"/>
    </source>
</evidence>
<feature type="region of interest" description="Disordered" evidence="3">
    <location>
        <begin position="1087"/>
        <end position="1108"/>
    </location>
</feature>
<feature type="compositionally biased region" description="Gly residues" evidence="3">
    <location>
        <begin position="1087"/>
        <end position="1099"/>
    </location>
</feature>
<dbReference type="InterPro" id="IPR001343">
    <property type="entry name" value="Hemolysn_Ca-bd"/>
</dbReference>
<dbReference type="PANTHER" id="PTHR38340:SF1">
    <property type="entry name" value="S-LAYER PROTEIN"/>
    <property type="match status" value="1"/>
</dbReference>
<evidence type="ECO:0000256" key="3">
    <source>
        <dbReference type="SAM" id="MobiDB-lite"/>
    </source>
</evidence>
<evidence type="ECO:0000256" key="2">
    <source>
        <dbReference type="ARBA" id="ARBA00022525"/>
    </source>
</evidence>
<keyword evidence="2" id="KW-0964">Secreted</keyword>
<dbReference type="PANTHER" id="PTHR38340">
    <property type="entry name" value="S-LAYER PROTEIN"/>
    <property type="match status" value="1"/>
</dbReference>
<dbReference type="InterPro" id="IPR018511">
    <property type="entry name" value="Hemolysin-typ_Ca-bd_CS"/>
</dbReference>
<protein>
    <recommendedName>
        <fullName evidence="6">Calcium-binding protein</fullName>
    </recommendedName>
</protein>
<proteinExistence type="predicted"/>
<name>A0ABX8ZZX5_9SPHN</name>
<keyword evidence="5" id="KW-1185">Reference proteome</keyword>
<dbReference type="Gene3D" id="2.150.10.10">
    <property type="entry name" value="Serralysin-like metalloprotease, C-terminal"/>
    <property type="match status" value="3"/>
</dbReference>
<dbReference type="Gene3D" id="2.160.20.160">
    <property type="match status" value="1"/>
</dbReference>
<dbReference type="RefSeq" id="WP_221430325.1">
    <property type="nucleotide sequence ID" value="NZ_CP081294.1"/>
</dbReference>
<evidence type="ECO:0000313" key="4">
    <source>
        <dbReference type="EMBL" id="QZD94580.1"/>
    </source>
</evidence>
<dbReference type="InterPro" id="IPR011049">
    <property type="entry name" value="Serralysin-like_metalloprot_C"/>
</dbReference>
<dbReference type="Pfam" id="PF00353">
    <property type="entry name" value="HemolysinCabind"/>
    <property type="match status" value="8"/>
</dbReference>
<dbReference type="SUPFAM" id="SSF51120">
    <property type="entry name" value="beta-Roll"/>
    <property type="match status" value="3"/>
</dbReference>
<dbReference type="PROSITE" id="PS00330">
    <property type="entry name" value="HEMOLYSIN_CALCIUM"/>
    <property type="match status" value="3"/>
</dbReference>
<accession>A0ABX8ZZX5</accession>
<evidence type="ECO:0000256" key="1">
    <source>
        <dbReference type="ARBA" id="ARBA00004613"/>
    </source>
</evidence>
<comment type="subcellular location">
    <subcellularLocation>
        <location evidence="1">Secreted</location>
    </subcellularLocation>
</comment>
<evidence type="ECO:0008006" key="6">
    <source>
        <dbReference type="Google" id="ProtNLM"/>
    </source>
</evidence>
<dbReference type="EMBL" id="CP081294">
    <property type="protein sequence ID" value="QZD94580.1"/>
    <property type="molecule type" value="Genomic_DNA"/>
</dbReference>
<dbReference type="InterPro" id="IPR050557">
    <property type="entry name" value="RTX_toxin/Mannuronan_C5-epim"/>
</dbReference>
<dbReference type="PRINTS" id="PR00313">
    <property type="entry name" value="CABNDNGRPT"/>
</dbReference>
<dbReference type="Proteomes" id="UP000824321">
    <property type="component" value="Chromosome"/>
</dbReference>
<sequence>MSIIPNPGPRPTVAPITEPLAQEPQSYEPEYVVAEGEVIFADDLDVIFQSWNLHVYNHGTIWLENLGANEVHGWLVTGGVTQLTNTGLINIHGDSQVELSPEMDLLENSGSIFVTSNEGWARGVKNFYGNSFVDNSGIIAVQSLMDDGQPLFGGNATAIDVAGLELRNRVGGQILVEAPERAIAVYASQSANPTPGVPMINNWGLIEANSTGPDGASFGIYLVNNGYGITPINNGGTIRAEFAIYGVSGNNISADPSFTINNLSSGVIDGLIWLDRGNDTITNDGQIIGDVIMEDGDDVFSGNGSVSGVVDMGFGNDNYSGSANADRATGGRGDDVMSGKGGRDILTGGFGDDVLMGDWGNDGLYGEWGSDTIHTLGGDYVEGGAGNDRVILGDYTFEAAHGGTGFDTLVMASGARNFRLSQMVAGDRITSFEQIELQDDQNLSIDDKSAVNLAGLNPLRIDADASNTIHLEGAWTRGADQTIDDVLYETWTLGNATILVTETATVTANSNPGYGGFDAVAGGGAAPRAGQAAGLDYSSQVNFLQGYNVLNGEFAIEAEEIFFSAGPQVVNLQATDSSQQSTLVNYGQIYSIQELYSAAVAVDSTGNSRVENYGIITAEQYSELGEDVFYYPTIALQLGTYSEIVNAGEILAYSNTGSAIGSNLGSWFENSGAIYAISASSRAIGVNSVYAEHITEHYQTFFNTGLIYAEAGGTGRQIYVENDSRVPDDVAATGVAAQGSLVNDGDIVAVLNANADQTLQTIGVFLMPLYEQFDRSYGVTNNGTIEGVDAIVFKNLNHESFFLYNGYYEHHDYWVENNGLLIGNVRFEDGNDEYHGTDGEITGTVYGMGGDDIMLGGAFDDSFEGGDGNDTMRGREGIDRASYSQASGAVVVNLMIGAAQDTFGAGVDTLSGIENLTGSEFNDRLTGSMVANTIEGLGGHDRLFGNAGDDILIGGAGNDQMYGGAGADTMDGGEGNDLFVVDNAGDVVIDQLGGYNTVRASIDYVLPDTIQKLIMTGAATTGTGNARNNVIIGTGNDDTLSGLGGADRLLGGSGMDNLSGGNGMDELFGGNDADILDGGAQDDVLWGGSGDDTLGGGDGNDQLDGGAGRDVFTGGAGADTFFFRSASDMGITNATSDLITDFDRAAGDRINLWGIDADTNTAGNQAFTFIGTAAFSGVAGQLRYVSDGAGGLRVQMDTNGDGVADLILSLSNLTDLQASDFVL</sequence>
<gene>
    <name evidence="4" type="ORF">K3136_10825</name>
</gene>
<organism evidence="4 5">
    <name type="scientific">Qipengyuania gelatinilytica</name>
    <dbReference type="NCBI Taxonomy" id="2867231"/>
    <lineage>
        <taxon>Bacteria</taxon>
        <taxon>Pseudomonadati</taxon>
        <taxon>Pseudomonadota</taxon>
        <taxon>Alphaproteobacteria</taxon>
        <taxon>Sphingomonadales</taxon>
        <taxon>Erythrobacteraceae</taxon>
        <taxon>Qipengyuania</taxon>
    </lineage>
</organism>